<dbReference type="EMBL" id="JAFIQS020000001">
    <property type="protein sequence ID" value="KAH9486967.1"/>
    <property type="molecule type" value="Genomic_DNA"/>
</dbReference>
<sequence length="155" mass="17626">MASAPISNEILRTSSKNRDQKDDLIRLDMSQVDPEEERELRWMFDLNLLPPMAFMYLCNALDKGNVGNAKTDGWDKFWDAYFFICEEIFRCTHPSSDDDWICEPLHANRTQIGFIQAALVDILGLDRGELASRIGLFYGIGSPILPKTTVPINVV</sequence>
<protein>
    <submittedName>
        <fullName evidence="1">Transporter</fullName>
    </submittedName>
</protein>
<name>A0ACB8HH29_PSICU</name>
<evidence type="ECO:0000313" key="1">
    <source>
        <dbReference type="EMBL" id="KAH9486967.1"/>
    </source>
</evidence>
<comment type="caution">
    <text evidence="1">The sequence shown here is derived from an EMBL/GenBank/DDBJ whole genome shotgun (WGS) entry which is preliminary data.</text>
</comment>
<evidence type="ECO:0000313" key="2">
    <source>
        <dbReference type="Proteomes" id="UP000664032"/>
    </source>
</evidence>
<gene>
    <name evidence="1" type="ORF">JR316_0001033</name>
</gene>
<dbReference type="Proteomes" id="UP000664032">
    <property type="component" value="Unassembled WGS sequence"/>
</dbReference>
<keyword evidence="2" id="KW-1185">Reference proteome</keyword>
<accession>A0ACB8HH29</accession>
<organism evidence="1 2">
    <name type="scientific">Psilocybe cubensis</name>
    <name type="common">Psychedelic mushroom</name>
    <name type="synonym">Stropharia cubensis</name>
    <dbReference type="NCBI Taxonomy" id="181762"/>
    <lineage>
        <taxon>Eukaryota</taxon>
        <taxon>Fungi</taxon>
        <taxon>Dikarya</taxon>
        <taxon>Basidiomycota</taxon>
        <taxon>Agaricomycotina</taxon>
        <taxon>Agaricomycetes</taxon>
        <taxon>Agaricomycetidae</taxon>
        <taxon>Agaricales</taxon>
        <taxon>Agaricineae</taxon>
        <taxon>Strophariaceae</taxon>
        <taxon>Psilocybe</taxon>
    </lineage>
</organism>
<proteinExistence type="predicted"/>
<reference evidence="1" key="1">
    <citation type="submission" date="2021-10" db="EMBL/GenBank/DDBJ databases">
        <title>Psilocybe cubensis genome.</title>
        <authorList>
            <person name="Mckernan K.J."/>
            <person name="Crawford S."/>
            <person name="Trippe A."/>
            <person name="Kane L.T."/>
            <person name="Mclaughlin S."/>
        </authorList>
    </citation>
    <scope>NUCLEOTIDE SEQUENCE</scope>
    <source>
        <strain evidence="1">MGC-MH-2018</strain>
    </source>
</reference>